<evidence type="ECO:0000256" key="3">
    <source>
        <dbReference type="ARBA" id="ARBA00022741"/>
    </source>
</evidence>
<dbReference type="GO" id="GO:0005634">
    <property type="term" value="C:nucleus"/>
    <property type="evidence" value="ECO:0007669"/>
    <property type="project" value="TreeGrafter"/>
</dbReference>
<sequence>MDVNTSLQRFEASLSSYTGDDPLDLWDRFIGFLERKLPAEERNSISVVLDRLVQTFLPQKRYHNDVRYINYCIKCASYYSEPINLYSYIYGEGIGTRAAALYIAWAEQFEKQGLLPAADTVYQRALENQAEPAELVLQQYRLFQARTSQSQTVAGGAVRNPLQNSQLINQKERPRDGIPQQCKVPDEQFPADKTIRIISRSENALNHPKEGPAESVQLVSMYCVNDLVCEDSELSFEELRASRYFEKQRQEEERRQSEKNQKRMLEEEEEVQQLRRRLTELENYLGTEKETDGSCSRAQPAVAPHKTPTSQLAASGAQRLANQLYLNSSVHHSSTSFHQHSFREHDVSDGMVPDMEPVQEVSQGGVGNLSHVTPNTSLGMVQATPSRVQPSPTVNTREALDVIMDMFQAPTFLQDDLFAGKAQEMDDSFEAACRNTGNPSLLGKAPAVTSFAIFQDENDKENGGVSMTGKKAQPTTVLADIPVTKSAKQTDSASGVESMAEESMMWGARYNNTLAPCPNSTGDFALAAHLVSTPFHGNAPHSWDMEQDQENGQPAVFCGSEELPYQRKPTKLSPIMEQSPTAEKGQYSEIAECTMKARRRSDNGTLVVGELGLGRHSLATSSLTVLPQPTAALSFPEQTLMQVEEAPKTPRGPKTPAKSPTHAANSDWDVPMSPCPEPTYSPDFPMCLEPSAVTGLVSDPWDDELISSLLSKLPVPLTSCSGFVCWDCNVPNISPKMTLKMGGKSLHVDSVLGQGAFATVYQATDPETSNKLILKVQKPANPWEFYINSQLNQRLSPSVRHLFNNVYSAHLFQTAACSWGSSTAAALCWFVQSTLGFNAVNLYKNLSDKVMPQPLVLYFTVCILHMVDQLHSVRIIHADIKPDNFLLGERFLENENFDPDNLEHGLALIDLGQSIDMTLFPEGTAFTAKCMTSGFQCTEMLSGRPWNYQTDYFGIAGTVYCMIFGTYMKVKNEDGVWKTNGIFKRNPHSELWTDFFHTLLNVPDCRSLPCLRSLRSRLTAVIQQNYSTKLRTLKNRLVVQLLESKRSRK</sequence>
<dbReference type="AlphaFoldDB" id="A0A8T3DF69"/>
<dbReference type="Gene3D" id="1.25.40.430">
    <property type="match status" value="1"/>
</dbReference>
<evidence type="ECO:0000313" key="11">
    <source>
        <dbReference type="EMBL" id="KAI1894404.1"/>
    </source>
</evidence>
<proteinExistence type="predicted"/>
<protein>
    <recommendedName>
        <fullName evidence="13">Mitotic checkpoint serine/threonine-protein kinase BUB1</fullName>
    </recommendedName>
</protein>
<dbReference type="SMART" id="SM00220">
    <property type="entry name" value="S_TKc"/>
    <property type="match status" value="1"/>
</dbReference>
<evidence type="ECO:0000259" key="10">
    <source>
        <dbReference type="PROSITE" id="PS51489"/>
    </source>
</evidence>
<dbReference type="PROSITE" id="PS51489">
    <property type="entry name" value="BUB1_N"/>
    <property type="match status" value="1"/>
</dbReference>
<dbReference type="GO" id="GO:0004672">
    <property type="term" value="F:protein kinase activity"/>
    <property type="evidence" value="ECO:0007669"/>
    <property type="project" value="InterPro"/>
</dbReference>
<accession>A0A8T3DF69</accession>
<dbReference type="Gene3D" id="6.10.130.20">
    <property type="match status" value="1"/>
</dbReference>
<feature type="binding site" evidence="7">
    <location>
        <position position="775"/>
    </location>
    <ligand>
        <name>ATP</name>
        <dbReference type="ChEBI" id="CHEBI:30616"/>
    </ligand>
</feature>
<evidence type="ECO:0000256" key="6">
    <source>
        <dbReference type="ARBA" id="ARBA00023328"/>
    </source>
</evidence>
<evidence type="ECO:0000259" key="9">
    <source>
        <dbReference type="PROSITE" id="PS50011"/>
    </source>
</evidence>
<dbReference type="GO" id="GO:0000776">
    <property type="term" value="C:kinetochore"/>
    <property type="evidence" value="ECO:0007669"/>
    <property type="project" value="UniProtKB-KW"/>
</dbReference>
<feature type="domain" description="BUB1 N-terminal" evidence="10">
    <location>
        <begin position="10"/>
        <end position="173"/>
    </location>
</feature>
<evidence type="ECO:0000256" key="1">
    <source>
        <dbReference type="ARBA" id="ARBA00004629"/>
    </source>
</evidence>
<keyword evidence="5 7" id="KW-0067">ATP-binding</keyword>
<comment type="subcellular location">
    <subcellularLocation>
        <location evidence="1">Chromosome</location>
        <location evidence="1">Centromere</location>
        <location evidence="1">Kinetochore</location>
    </subcellularLocation>
</comment>
<dbReference type="EMBL" id="JAERUA010000010">
    <property type="protein sequence ID" value="KAI1894404.1"/>
    <property type="molecule type" value="Genomic_DNA"/>
</dbReference>
<dbReference type="Proteomes" id="UP000829720">
    <property type="component" value="Unassembled WGS sequence"/>
</dbReference>
<dbReference type="GO" id="GO:0007094">
    <property type="term" value="P:mitotic spindle assembly checkpoint signaling"/>
    <property type="evidence" value="ECO:0007669"/>
    <property type="project" value="InterPro"/>
</dbReference>
<evidence type="ECO:0000256" key="5">
    <source>
        <dbReference type="ARBA" id="ARBA00022840"/>
    </source>
</evidence>
<dbReference type="InterPro" id="IPR011009">
    <property type="entry name" value="Kinase-like_dom_sf"/>
</dbReference>
<dbReference type="GO" id="GO:0005524">
    <property type="term" value="F:ATP binding"/>
    <property type="evidence" value="ECO:0007669"/>
    <property type="project" value="UniProtKB-UniRule"/>
</dbReference>
<feature type="region of interest" description="Disordered" evidence="8">
    <location>
        <begin position="246"/>
        <end position="268"/>
    </location>
</feature>
<keyword evidence="12" id="KW-1185">Reference proteome</keyword>
<evidence type="ECO:0000256" key="7">
    <source>
        <dbReference type="PROSITE-ProRule" id="PRU10141"/>
    </source>
</evidence>
<evidence type="ECO:0000313" key="12">
    <source>
        <dbReference type="Proteomes" id="UP000829720"/>
    </source>
</evidence>
<evidence type="ECO:0000256" key="4">
    <source>
        <dbReference type="ARBA" id="ARBA00022838"/>
    </source>
</evidence>
<dbReference type="PANTHER" id="PTHR14030:SF26">
    <property type="entry name" value="MITOTIC CHECKPOINT SERINE_THREONINE-PROTEIN KINASE BUB1"/>
    <property type="match status" value="1"/>
</dbReference>
<keyword evidence="2" id="KW-0158">Chromosome</keyword>
<dbReference type="InterPro" id="IPR017441">
    <property type="entry name" value="Protein_kinase_ATP_BS"/>
</dbReference>
<dbReference type="PROSITE" id="PS50011">
    <property type="entry name" value="PROTEIN_KINASE_DOM"/>
    <property type="match status" value="1"/>
</dbReference>
<evidence type="ECO:0000256" key="2">
    <source>
        <dbReference type="ARBA" id="ARBA00022454"/>
    </source>
</evidence>
<keyword evidence="4" id="KW-0995">Kinetochore</keyword>
<keyword evidence="6" id="KW-0137">Centromere</keyword>
<feature type="compositionally biased region" description="Basic and acidic residues" evidence="8">
    <location>
        <begin position="246"/>
        <end position="265"/>
    </location>
</feature>
<dbReference type="InterPro" id="IPR008271">
    <property type="entry name" value="Ser/Thr_kinase_AS"/>
</dbReference>
<dbReference type="Pfam" id="PF08311">
    <property type="entry name" value="Mad3_BUB1_I"/>
    <property type="match status" value="1"/>
</dbReference>
<dbReference type="InterPro" id="IPR013212">
    <property type="entry name" value="Mad3/Bub1_I"/>
</dbReference>
<dbReference type="InterPro" id="IPR000719">
    <property type="entry name" value="Prot_kinase_dom"/>
</dbReference>
<dbReference type="SMART" id="SM00777">
    <property type="entry name" value="Mad3_BUB1_I"/>
    <property type="match status" value="1"/>
</dbReference>
<comment type="caution">
    <text evidence="11">The sequence shown here is derived from an EMBL/GenBank/DDBJ whole genome shotgun (WGS) entry which is preliminary data.</text>
</comment>
<feature type="region of interest" description="Disordered" evidence="8">
    <location>
        <begin position="645"/>
        <end position="672"/>
    </location>
</feature>
<gene>
    <name evidence="11" type="ORF">AGOR_G00115460</name>
</gene>
<dbReference type="Gene3D" id="1.10.510.10">
    <property type="entry name" value="Transferase(Phosphotransferase) domain 1"/>
    <property type="match status" value="1"/>
</dbReference>
<evidence type="ECO:0000256" key="8">
    <source>
        <dbReference type="SAM" id="MobiDB-lite"/>
    </source>
</evidence>
<organism evidence="11 12">
    <name type="scientific">Albula goreensis</name>
    <dbReference type="NCBI Taxonomy" id="1534307"/>
    <lineage>
        <taxon>Eukaryota</taxon>
        <taxon>Metazoa</taxon>
        <taxon>Chordata</taxon>
        <taxon>Craniata</taxon>
        <taxon>Vertebrata</taxon>
        <taxon>Euteleostomi</taxon>
        <taxon>Actinopterygii</taxon>
        <taxon>Neopterygii</taxon>
        <taxon>Teleostei</taxon>
        <taxon>Albuliformes</taxon>
        <taxon>Albulidae</taxon>
        <taxon>Albula</taxon>
    </lineage>
</organism>
<evidence type="ECO:0008006" key="13">
    <source>
        <dbReference type="Google" id="ProtNLM"/>
    </source>
</evidence>
<dbReference type="Pfam" id="PF00069">
    <property type="entry name" value="Pkinase"/>
    <property type="match status" value="1"/>
</dbReference>
<dbReference type="PANTHER" id="PTHR14030">
    <property type="entry name" value="MITOTIC CHECKPOINT SERINE/THREONINE-PROTEIN KINASE BUB1"/>
    <property type="match status" value="1"/>
</dbReference>
<dbReference type="GO" id="GO:0051754">
    <property type="term" value="P:meiotic sister chromatid cohesion, centromeric"/>
    <property type="evidence" value="ECO:0007669"/>
    <property type="project" value="TreeGrafter"/>
</dbReference>
<name>A0A8T3DF69_9TELE</name>
<dbReference type="SUPFAM" id="SSF56112">
    <property type="entry name" value="Protein kinase-like (PK-like)"/>
    <property type="match status" value="1"/>
</dbReference>
<dbReference type="InterPro" id="IPR015661">
    <property type="entry name" value="Bub1/Mad3"/>
</dbReference>
<keyword evidence="3 7" id="KW-0547">Nucleotide-binding</keyword>
<feature type="domain" description="Protein kinase" evidence="9">
    <location>
        <begin position="746"/>
        <end position="1049"/>
    </location>
</feature>
<dbReference type="OrthoDB" id="248495at2759"/>
<reference evidence="11" key="1">
    <citation type="submission" date="2021-01" db="EMBL/GenBank/DDBJ databases">
        <authorList>
            <person name="Zahm M."/>
            <person name="Roques C."/>
            <person name="Cabau C."/>
            <person name="Klopp C."/>
            <person name="Donnadieu C."/>
            <person name="Jouanno E."/>
            <person name="Lampietro C."/>
            <person name="Louis A."/>
            <person name="Herpin A."/>
            <person name="Echchiki A."/>
            <person name="Berthelot C."/>
            <person name="Parey E."/>
            <person name="Roest-Crollius H."/>
            <person name="Braasch I."/>
            <person name="Postlethwait J."/>
            <person name="Bobe J."/>
            <person name="Montfort J."/>
            <person name="Bouchez O."/>
            <person name="Begum T."/>
            <person name="Mejri S."/>
            <person name="Adams A."/>
            <person name="Chen W.-J."/>
            <person name="Guiguen Y."/>
        </authorList>
    </citation>
    <scope>NUCLEOTIDE SEQUENCE</scope>
    <source>
        <tissue evidence="11">Blood</tissue>
    </source>
</reference>
<dbReference type="PROSITE" id="PS00108">
    <property type="entry name" value="PROTEIN_KINASE_ST"/>
    <property type="match status" value="1"/>
</dbReference>
<dbReference type="PROSITE" id="PS00107">
    <property type="entry name" value="PROTEIN_KINASE_ATP"/>
    <property type="match status" value="1"/>
</dbReference>